<dbReference type="eggNOG" id="ENOG502S8JP">
    <property type="taxonomic scope" value="Eukaryota"/>
</dbReference>
<dbReference type="InParanoid" id="G8ZYK2"/>
<evidence type="ECO:0000313" key="7">
    <source>
        <dbReference type="EMBL" id="CCE93477.1"/>
    </source>
</evidence>
<dbReference type="EMBL" id="HE616748">
    <property type="protein sequence ID" value="CCE93477.1"/>
    <property type="molecule type" value="Genomic_DNA"/>
</dbReference>
<keyword evidence="3" id="KW-0963">Cytoplasm</keyword>
<comment type="subcellular location">
    <subcellularLocation>
        <location evidence="2">Cytoplasm</location>
    </subcellularLocation>
    <subcellularLocation>
        <location evidence="1">Peroxisome</location>
    </subcellularLocation>
</comment>
<dbReference type="GO" id="GO:0140597">
    <property type="term" value="F:protein carrier chaperone"/>
    <property type="evidence" value="ECO:0007669"/>
    <property type="project" value="EnsemblFungi"/>
</dbReference>
<dbReference type="GO" id="GO:0005777">
    <property type="term" value="C:peroxisome"/>
    <property type="evidence" value="ECO:0007669"/>
    <property type="project" value="UniProtKB-SubCell"/>
</dbReference>
<dbReference type="FunCoup" id="G8ZYK2">
    <property type="interactions" value="40"/>
</dbReference>
<dbReference type="RefSeq" id="XP_003682688.1">
    <property type="nucleotide sequence ID" value="XM_003682640.1"/>
</dbReference>
<dbReference type="Proteomes" id="UP000005627">
    <property type="component" value="Chromosome 7"/>
</dbReference>
<keyword evidence="5" id="KW-0576">Peroxisome</keyword>
<dbReference type="HOGENOM" id="CLU_078821_0_0_1"/>
<keyword evidence="8" id="KW-1185">Reference proteome</keyword>
<evidence type="ECO:0000256" key="2">
    <source>
        <dbReference type="ARBA" id="ARBA00004496"/>
    </source>
</evidence>
<dbReference type="KEGG" id="tdl:TDEL_0G01100"/>
<evidence type="ECO:0000256" key="3">
    <source>
        <dbReference type="ARBA" id="ARBA00022490"/>
    </source>
</evidence>
<evidence type="ECO:0000256" key="5">
    <source>
        <dbReference type="ARBA" id="ARBA00023140"/>
    </source>
</evidence>
<feature type="domain" description="PEX18/PEX21 C-terminal" evidence="6">
    <location>
        <begin position="163"/>
        <end position="211"/>
    </location>
</feature>
<dbReference type="InterPro" id="IPR056940">
    <property type="entry name" value="PEX18_PEX21_C"/>
</dbReference>
<dbReference type="GO" id="GO:0016558">
    <property type="term" value="P:protein import into peroxisome matrix"/>
    <property type="evidence" value="ECO:0007669"/>
    <property type="project" value="EnsemblFungi"/>
</dbReference>
<gene>
    <name evidence="7" type="primary">TDEL0G01100</name>
    <name evidence="7" type="ORF">TDEL_0G01100</name>
</gene>
<sequence length="240" mass="27127">MSCQSNPLQQFVGKSDRVGTAGFGARFNSQEQFPPTRSIEHSFLNGQKNDGFLENKFLEVQQPSPVFPAESVSNVWLNQFSSMKLEDPLEFDNEYKKLYAGYQSQQTRRNVAHVSPALHRSIYQPVMRNPVANDVHFEQEFEALERELQDDKDELLDEESPLDYEFQKIASDIVNSTSNSPSPVSSKLSGSKFMGLMRDISGGLVSMRSNELRKSDGSVVGNEFTPVMDNMHKTNDFDVL</sequence>
<dbReference type="GO" id="GO:0005829">
    <property type="term" value="C:cytosol"/>
    <property type="evidence" value="ECO:0007669"/>
    <property type="project" value="EnsemblFungi"/>
</dbReference>
<accession>G8ZYK2</accession>
<evidence type="ECO:0000313" key="8">
    <source>
        <dbReference type="Proteomes" id="UP000005627"/>
    </source>
</evidence>
<dbReference type="GeneID" id="11504535"/>
<dbReference type="Pfam" id="PF25098">
    <property type="entry name" value="PEX18_PEX21_C"/>
    <property type="match status" value="1"/>
</dbReference>
<protein>
    <recommendedName>
        <fullName evidence="6">PEX18/PEX21 C-terminal domain-containing protein</fullName>
    </recommendedName>
</protein>
<evidence type="ECO:0000256" key="1">
    <source>
        <dbReference type="ARBA" id="ARBA00004275"/>
    </source>
</evidence>
<dbReference type="GO" id="GO:0062137">
    <property type="term" value="C:cargo receptor complex"/>
    <property type="evidence" value="ECO:0007669"/>
    <property type="project" value="EnsemblFungi"/>
</dbReference>
<evidence type="ECO:0000259" key="6">
    <source>
        <dbReference type="Pfam" id="PF25098"/>
    </source>
</evidence>
<reference evidence="7 8" key="1">
    <citation type="journal article" date="2011" name="Proc. Natl. Acad. Sci. U.S.A.">
        <title>Evolutionary erosion of yeast sex chromosomes by mating-type switching accidents.</title>
        <authorList>
            <person name="Gordon J.L."/>
            <person name="Armisen D."/>
            <person name="Proux-Wera E."/>
            <person name="Oheigeartaigh S.S."/>
            <person name="Byrne K.P."/>
            <person name="Wolfe K.H."/>
        </authorList>
    </citation>
    <scope>NUCLEOTIDE SEQUENCE [LARGE SCALE GENOMIC DNA]</scope>
    <source>
        <strain evidence="8">ATCC 10662 / CBS 1146 / NBRC 0425 / NCYC 2629 / NRRL Y-866</strain>
    </source>
</reference>
<dbReference type="Gene3D" id="6.10.280.230">
    <property type="match status" value="1"/>
</dbReference>
<dbReference type="OrthoDB" id="4035272at2759"/>
<keyword evidence="4" id="KW-0832">Ubl conjugation</keyword>
<dbReference type="AlphaFoldDB" id="G8ZYK2"/>
<organism evidence="7 8">
    <name type="scientific">Torulaspora delbrueckii</name>
    <name type="common">Yeast</name>
    <name type="synonym">Candida colliculosa</name>
    <dbReference type="NCBI Taxonomy" id="4950"/>
    <lineage>
        <taxon>Eukaryota</taxon>
        <taxon>Fungi</taxon>
        <taxon>Dikarya</taxon>
        <taxon>Ascomycota</taxon>
        <taxon>Saccharomycotina</taxon>
        <taxon>Saccharomycetes</taxon>
        <taxon>Saccharomycetales</taxon>
        <taxon>Saccharomycetaceae</taxon>
        <taxon>Torulaspora</taxon>
    </lineage>
</organism>
<dbReference type="STRING" id="1076872.G8ZYK2"/>
<evidence type="ECO:0000256" key="4">
    <source>
        <dbReference type="ARBA" id="ARBA00022843"/>
    </source>
</evidence>
<proteinExistence type="predicted"/>
<name>G8ZYK2_TORDE</name>